<keyword evidence="1" id="KW-1133">Transmembrane helix</keyword>
<keyword evidence="3" id="KW-1185">Reference proteome</keyword>
<dbReference type="Proteomes" id="UP001230207">
    <property type="component" value="Unassembled WGS sequence"/>
</dbReference>
<accession>A0ABU0BIJ1</accession>
<dbReference type="Pfam" id="PF10129">
    <property type="entry name" value="OpgC_C"/>
    <property type="match status" value="1"/>
</dbReference>
<protein>
    <submittedName>
        <fullName evidence="2">Uncharacterized protein</fullName>
    </submittedName>
</protein>
<evidence type="ECO:0000256" key="1">
    <source>
        <dbReference type="SAM" id="Phobius"/>
    </source>
</evidence>
<comment type="caution">
    <text evidence="2">The sequence shown here is derived from an EMBL/GenBank/DDBJ whole genome shotgun (WGS) entry which is preliminary data.</text>
</comment>
<evidence type="ECO:0000313" key="3">
    <source>
        <dbReference type="Proteomes" id="UP001230207"/>
    </source>
</evidence>
<feature type="transmembrane region" description="Helical" evidence="1">
    <location>
        <begin position="57"/>
        <end position="79"/>
    </location>
</feature>
<keyword evidence="1" id="KW-0472">Membrane</keyword>
<name>A0ABU0BIJ1_9HYPH</name>
<sequence>MTAFDRLCCCKAGFHICQTTSEKFARGQGRHNASDDECFKECLFPPVETGLVRHPPLVALAAGYIALSFCWVVFSWWNIDFSCGLPAVLTGFDKTFSSTPRFLHVLALGYLFAVVPQLSELTRLRIDHPLAVIGRHSLPVFIFGTILAMVGQVFVFVTDKNAIFGTAFVAAGIGLNFAYGRYLDWLGSVSSGSAPRA</sequence>
<feature type="transmembrane region" description="Helical" evidence="1">
    <location>
        <begin position="162"/>
        <end position="179"/>
    </location>
</feature>
<dbReference type="EMBL" id="JAUSVF010000001">
    <property type="protein sequence ID" value="MDQ0318076.1"/>
    <property type="molecule type" value="Genomic_DNA"/>
</dbReference>
<feature type="transmembrane region" description="Helical" evidence="1">
    <location>
        <begin position="138"/>
        <end position="156"/>
    </location>
</feature>
<reference evidence="2 3" key="1">
    <citation type="submission" date="2023-07" db="EMBL/GenBank/DDBJ databases">
        <title>Genomic Encyclopedia of Type Strains, Phase IV (KMG-IV): sequencing the most valuable type-strain genomes for metagenomic binning, comparative biology and taxonomic classification.</title>
        <authorList>
            <person name="Goeker M."/>
        </authorList>
    </citation>
    <scope>NUCLEOTIDE SEQUENCE [LARGE SCALE GENOMIC DNA]</scope>
    <source>
        <strain evidence="2 3">DSM 1112</strain>
    </source>
</reference>
<keyword evidence="1" id="KW-0812">Transmembrane</keyword>
<organism evidence="2 3">
    <name type="scientific">Pararhizobium capsulatum DSM 1112</name>
    <dbReference type="NCBI Taxonomy" id="1121113"/>
    <lineage>
        <taxon>Bacteria</taxon>
        <taxon>Pseudomonadati</taxon>
        <taxon>Pseudomonadota</taxon>
        <taxon>Alphaproteobacteria</taxon>
        <taxon>Hyphomicrobiales</taxon>
        <taxon>Rhizobiaceae</taxon>
        <taxon>Rhizobium/Agrobacterium group</taxon>
        <taxon>Pararhizobium</taxon>
    </lineage>
</organism>
<dbReference type="InterPro" id="IPR014550">
    <property type="entry name" value="UCP028704_OpgC"/>
</dbReference>
<gene>
    <name evidence="2" type="ORF">QO002_000214</name>
</gene>
<evidence type="ECO:0000313" key="2">
    <source>
        <dbReference type="EMBL" id="MDQ0318076.1"/>
    </source>
</evidence>
<feature type="transmembrane region" description="Helical" evidence="1">
    <location>
        <begin position="99"/>
        <end position="118"/>
    </location>
</feature>
<proteinExistence type="predicted"/>